<dbReference type="Proteomes" id="UP000002586">
    <property type="component" value="Chromosome"/>
</dbReference>
<dbReference type="AlphaFoldDB" id="A0L568"/>
<dbReference type="SUPFAM" id="SSF53756">
    <property type="entry name" value="UDP-Glycosyltransferase/glycogen phosphorylase"/>
    <property type="match status" value="1"/>
</dbReference>
<name>A0L568_MAGMM</name>
<dbReference type="OrthoDB" id="9807209at2"/>
<dbReference type="KEGG" id="mgm:Mmc1_0590"/>
<evidence type="ECO:0000313" key="1">
    <source>
        <dbReference type="EMBL" id="ABK43111.1"/>
    </source>
</evidence>
<dbReference type="InterPro" id="IPR017521">
    <property type="entry name" value="Sugar_tfrase_PEP-CTERM_Stp1"/>
</dbReference>
<dbReference type="EMBL" id="CP000471">
    <property type="protein sequence ID" value="ABK43111.1"/>
    <property type="molecule type" value="Genomic_DNA"/>
</dbReference>
<sequence length="399" mass="44319">MANILFLVHRIPYPPNKGDKVRAYHLLLELAARHRVAVGAFVDDPHDLQYAQELAALVEGPCHLVPLDPKRAKPASLRGLLKGEALSMPYYRSRRMRRWVEARFAAGLVDATVCYSSPMAQYVAHHNQPIIMDFVDVDSDKWRQYAQQQRGVMRWLYQREGTLLEWQEKAIADRVEAAYFVNAQEAEHFRSLHPARRGMVHHYDNGVDLEKFNPQLAFPNPYRGAPVLVFTGMMDYWPNIQAVVWFSKRVLPALRAHHGDLQLAIVGAKPTDEVKQLAALPGVMVTGRVADVRPYVAHAAFAIAPLLTARGTQNKVLEAMAMGKAVLATPQAMEGLASCAGVGRWVAAETATMVAHGLALLAEPELAAQSGAAGRRCVESHYHWPANIAPLLTTLEQLL</sequence>
<protein>
    <submittedName>
        <fullName evidence="1">Glycosyl transferase, group 1</fullName>
    </submittedName>
</protein>
<dbReference type="GO" id="GO:0016757">
    <property type="term" value="F:glycosyltransferase activity"/>
    <property type="evidence" value="ECO:0007669"/>
    <property type="project" value="TreeGrafter"/>
</dbReference>
<dbReference type="CAZy" id="GT4">
    <property type="family name" value="Glycosyltransferase Family 4"/>
</dbReference>
<keyword evidence="2" id="KW-1185">Reference proteome</keyword>
<dbReference type="CDD" id="cd03801">
    <property type="entry name" value="GT4_PimA-like"/>
    <property type="match status" value="1"/>
</dbReference>
<dbReference type="Gene3D" id="3.40.50.2000">
    <property type="entry name" value="Glycogen Phosphorylase B"/>
    <property type="match status" value="2"/>
</dbReference>
<dbReference type="PANTHER" id="PTHR12526">
    <property type="entry name" value="GLYCOSYLTRANSFERASE"/>
    <property type="match status" value="1"/>
</dbReference>
<dbReference type="PANTHER" id="PTHR12526:SF600">
    <property type="entry name" value="GLYCOSYL TRANSFERASE GROUP 1"/>
    <property type="match status" value="1"/>
</dbReference>
<reference evidence="2" key="1">
    <citation type="journal article" date="2009" name="Appl. Environ. Microbiol.">
        <title>Complete genome sequence of the chemolithoautotrophic marine magnetotactic coccus strain MC-1.</title>
        <authorList>
            <person name="Schubbe S."/>
            <person name="Williams T.J."/>
            <person name="Xie G."/>
            <person name="Kiss H.E."/>
            <person name="Brettin T.S."/>
            <person name="Martinez D."/>
            <person name="Ross C.A."/>
            <person name="Schuler D."/>
            <person name="Cox B.L."/>
            <person name="Nealson K.H."/>
            <person name="Bazylinski D.A."/>
        </authorList>
    </citation>
    <scope>NUCLEOTIDE SEQUENCE [LARGE SCALE GENOMIC DNA]</scope>
    <source>
        <strain evidence="2">ATCC BAA-1437 / JCM 17883 / MC-1</strain>
    </source>
</reference>
<reference evidence="1 2" key="2">
    <citation type="journal article" date="2012" name="Int. J. Syst. Evol. Microbiol.">
        <title>Magnetococcus marinus gen. nov., sp. nov., a marine, magnetotactic bacterium that represents a novel lineage (Magnetococcaceae fam. nov.; Magnetococcales ord. nov.) at the base of the Alphaproteobacteria.</title>
        <authorList>
            <person name="Bazylinski D.A."/>
            <person name="Williams T.J."/>
            <person name="Lefevre C.T."/>
            <person name="Berg R.J."/>
            <person name="Zhang C.L."/>
            <person name="Bowser S.S."/>
            <person name="Dean A.J."/>
            <person name="Beveridge T.J."/>
        </authorList>
    </citation>
    <scope>NUCLEOTIDE SEQUENCE [LARGE SCALE GENOMIC DNA]</scope>
    <source>
        <strain evidence="2">ATCC BAA-1437 / JCM 17883 / MC-1</strain>
    </source>
</reference>
<dbReference type="STRING" id="156889.Mmc1_0590"/>
<dbReference type="Pfam" id="PF13692">
    <property type="entry name" value="Glyco_trans_1_4"/>
    <property type="match status" value="1"/>
</dbReference>
<proteinExistence type="predicted"/>
<dbReference type="eggNOG" id="COG0438">
    <property type="taxonomic scope" value="Bacteria"/>
</dbReference>
<organism evidence="1 2">
    <name type="scientific">Magnetococcus marinus (strain ATCC BAA-1437 / JCM 17883 / MC-1)</name>
    <dbReference type="NCBI Taxonomy" id="156889"/>
    <lineage>
        <taxon>Bacteria</taxon>
        <taxon>Pseudomonadati</taxon>
        <taxon>Pseudomonadota</taxon>
        <taxon>Magnetococcia</taxon>
        <taxon>Magnetococcales</taxon>
        <taxon>Magnetococcaceae</taxon>
        <taxon>Magnetococcus</taxon>
    </lineage>
</organism>
<gene>
    <name evidence="1" type="ordered locus">Mmc1_0590</name>
</gene>
<accession>A0L568</accession>
<evidence type="ECO:0000313" key="2">
    <source>
        <dbReference type="Proteomes" id="UP000002586"/>
    </source>
</evidence>
<dbReference type="RefSeq" id="WP_011712278.1">
    <property type="nucleotide sequence ID" value="NC_008576.1"/>
</dbReference>
<keyword evidence="1" id="KW-0808">Transferase</keyword>
<dbReference type="NCBIfam" id="TIGR03087">
    <property type="entry name" value="stp1"/>
    <property type="match status" value="1"/>
</dbReference>
<dbReference type="HOGENOM" id="CLU_028014_3_0_5"/>